<evidence type="ECO:0000256" key="2">
    <source>
        <dbReference type="ARBA" id="ARBA00022833"/>
    </source>
</evidence>
<feature type="domain" description="Enoyl reductase (ER)" evidence="4">
    <location>
        <begin position="23"/>
        <end position="360"/>
    </location>
</feature>
<dbReference type="InterPro" id="IPR020843">
    <property type="entry name" value="ER"/>
</dbReference>
<organism evidence="5 6">
    <name type="scientific">Tectimicrobiota bacterium</name>
    <dbReference type="NCBI Taxonomy" id="2528274"/>
    <lineage>
        <taxon>Bacteria</taxon>
        <taxon>Pseudomonadati</taxon>
        <taxon>Nitrospinota/Tectimicrobiota group</taxon>
        <taxon>Candidatus Tectimicrobiota</taxon>
    </lineage>
</organism>
<dbReference type="SUPFAM" id="SSF51735">
    <property type="entry name" value="NAD(P)-binding Rossmann-fold domains"/>
    <property type="match status" value="1"/>
</dbReference>
<dbReference type="InterPro" id="IPR011032">
    <property type="entry name" value="GroES-like_sf"/>
</dbReference>
<accession>A0A932I1H8</accession>
<evidence type="ECO:0000313" key="6">
    <source>
        <dbReference type="Proteomes" id="UP000782312"/>
    </source>
</evidence>
<dbReference type="InterPro" id="IPR013154">
    <property type="entry name" value="ADH-like_N"/>
</dbReference>
<dbReference type="PANTHER" id="PTHR43401">
    <property type="entry name" value="L-THREONINE 3-DEHYDROGENASE"/>
    <property type="match status" value="1"/>
</dbReference>
<sequence length="366" mass="39017">MSTTNGIRYGADVKKRMEAVILTAPMKFEIGEVETPAPGHGEVLVRVESTTICGTDIEIIKGNHAPRWPPRYPAILGHEWAGKVVAMGPGTEGFGLEMGDHVAGTSHAGCGACRMCLTGRYNLCLNYGKAVTGHRQYGHITQGSYAEYVVNNMRALHKMPKEMPFDVGSCVDPAGCGLWTAKRAGINPGDTVVILGSGPIGVFAFESARALGAGRVIVVGGGKRLEIIAAQGAETVDYRKGGVPEKIKALTSGRMANVVLETAGTTDSFKWTVDCGGKGARIGITGIPDNIPDLAWKRVVLEEMDIFGVRANPNCGDEVVALIQAGRIRVQPYITHRFPLRQYKEAFEAFAARKDGALLVNLTPGA</sequence>
<keyword evidence="1" id="KW-0479">Metal-binding</keyword>
<protein>
    <submittedName>
        <fullName evidence="5">Alcohol dehydrogenase catalytic domain-containing protein</fullName>
    </submittedName>
</protein>
<dbReference type="GO" id="GO:0046872">
    <property type="term" value="F:metal ion binding"/>
    <property type="evidence" value="ECO:0007669"/>
    <property type="project" value="UniProtKB-KW"/>
</dbReference>
<dbReference type="Gene3D" id="3.40.50.720">
    <property type="entry name" value="NAD(P)-binding Rossmann-like Domain"/>
    <property type="match status" value="1"/>
</dbReference>
<evidence type="ECO:0000256" key="3">
    <source>
        <dbReference type="ARBA" id="ARBA00023002"/>
    </source>
</evidence>
<comment type="caution">
    <text evidence="5">The sequence shown here is derived from an EMBL/GenBank/DDBJ whole genome shotgun (WGS) entry which is preliminary data.</text>
</comment>
<keyword evidence="2" id="KW-0862">Zinc</keyword>
<dbReference type="SUPFAM" id="SSF50129">
    <property type="entry name" value="GroES-like"/>
    <property type="match status" value="1"/>
</dbReference>
<evidence type="ECO:0000259" key="4">
    <source>
        <dbReference type="SMART" id="SM00829"/>
    </source>
</evidence>
<dbReference type="SMART" id="SM00829">
    <property type="entry name" value="PKS_ER"/>
    <property type="match status" value="1"/>
</dbReference>
<evidence type="ECO:0000313" key="5">
    <source>
        <dbReference type="EMBL" id="MBI3127534.1"/>
    </source>
</evidence>
<reference evidence="5" key="1">
    <citation type="submission" date="2020-07" db="EMBL/GenBank/DDBJ databases">
        <title>Huge and variable diversity of episymbiotic CPR bacteria and DPANN archaea in groundwater ecosystems.</title>
        <authorList>
            <person name="He C.Y."/>
            <person name="Keren R."/>
            <person name="Whittaker M."/>
            <person name="Farag I.F."/>
            <person name="Doudna J."/>
            <person name="Cate J.H.D."/>
            <person name="Banfield J.F."/>
        </authorList>
    </citation>
    <scope>NUCLEOTIDE SEQUENCE</scope>
    <source>
        <strain evidence="5">NC_groundwater_763_Ag_S-0.2um_68_21</strain>
    </source>
</reference>
<dbReference type="AlphaFoldDB" id="A0A932I1H8"/>
<dbReference type="InterPro" id="IPR013149">
    <property type="entry name" value="ADH-like_C"/>
</dbReference>
<dbReference type="Pfam" id="PF00107">
    <property type="entry name" value="ADH_zinc_N"/>
    <property type="match status" value="1"/>
</dbReference>
<dbReference type="Pfam" id="PF08240">
    <property type="entry name" value="ADH_N"/>
    <property type="match status" value="1"/>
</dbReference>
<keyword evidence="3" id="KW-0560">Oxidoreductase</keyword>
<dbReference type="InterPro" id="IPR050129">
    <property type="entry name" value="Zn_alcohol_dh"/>
</dbReference>
<dbReference type="Proteomes" id="UP000782312">
    <property type="component" value="Unassembled WGS sequence"/>
</dbReference>
<evidence type="ECO:0000256" key="1">
    <source>
        <dbReference type="ARBA" id="ARBA00022723"/>
    </source>
</evidence>
<dbReference type="Gene3D" id="3.90.180.10">
    <property type="entry name" value="Medium-chain alcohol dehydrogenases, catalytic domain"/>
    <property type="match status" value="1"/>
</dbReference>
<dbReference type="InterPro" id="IPR036291">
    <property type="entry name" value="NAD(P)-bd_dom_sf"/>
</dbReference>
<dbReference type="GO" id="GO:0016491">
    <property type="term" value="F:oxidoreductase activity"/>
    <property type="evidence" value="ECO:0007669"/>
    <property type="project" value="UniProtKB-KW"/>
</dbReference>
<proteinExistence type="predicted"/>
<name>A0A932I1H8_UNCTE</name>
<gene>
    <name evidence="5" type="ORF">HYZ11_08025</name>
</gene>
<dbReference type="PANTHER" id="PTHR43401:SF2">
    <property type="entry name" value="L-THREONINE 3-DEHYDROGENASE"/>
    <property type="match status" value="1"/>
</dbReference>
<dbReference type="EMBL" id="JACPUR010000017">
    <property type="protein sequence ID" value="MBI3127534.1"/>
    <property type="molecule type" value="Genomic_DNA"/>
</dbReference>